<accession>A0ABN1UH93</accession>
<keyword evidence="2" id="KW-1185">Reference proteome</keyword>
<protein>
    <submittedName>
        <fullName evidence="1">Uncharacterized protein</fullName>
    </submittedName>
</protein>
<sequence>MENPTTTETSLAQVREQRAAALRLRHAQALAALMEERADLRGVHALADHFDEAVRWSA</sequence>
<evidence type="ECO:0000313" key="1">
    <source>
        <dbReference type="EMBL" id="GAA1150542.1"/>
    </source>
</evidence>
<proteinExistence type="predicted"/>
<dbReference type="EMBL" id="BAAAJE010000016">
    <property type="protein sequence ID" value="GAA1150542.1"/>
    <property type="molecule type" value="Genomic_DNA"/>
</dbReference>
<dbReference type="Proteomes" id="UP001499979">
    <property type="component" value="Unassembled WGS sequence"/>
</dbReference>
<gene>
    <name evidence="1" type="ORF">GCM10009606_31440</name>
</gene>
<name>A0ABN1UH93_9ACTN</name>
<comment type="caution">
    <text evidence="1">The sequence shown here is derived from an EMBL/GenBank/DDBJ whole genome shotgun (WGS) entry which is preliminary data.</text>
</comment>
<organism evidence="1 2">
    <name type="scientific">Nocardioides aquiterrae</name>
    <dbReference type="NCBI Taxonomy" id="203799"/>
    <lineage>
        <taxon>Bacteria</taxon>
        <taxon>Bacillati</taxon>
        <taxon>Actinomycetota</taxon>
        <taxon>Actinomycetes</taxon>
        <taxon>Propionibacteriales</taxon>
        <taxon>Nocardioidaceae</taxon>
        <taxon>Nocardioides</taxon>
    </lineage>
</organism>
<dbReference type="RefSeq" id="WP_343908535.1">
    <property type="nucleotide sequence ID" value="NZ_BAAAJE010000016.1"/>
</dbReference>
<reference evidence="1 2" key="1">
    <citation type="journal article" date="2019" name="Int. J. Syst. Evol. Microbiol.">
        <title>The Global Catalogue of Microorganisms (GCM) 10K type strain sequencing project: providing services to taxonomists for standard genome sequencing and annotation.</title>
        <authorList>
            <consortium name="The Broad Institute Genomics Platform"/>
            <consortium name="The Broad Institute Genome Sequencing Center for Infectious Disease"/>
            <person name="Wu L."/>
            <person name="Ma J."/>
        </authorList>
    </citation>
    <scope>NUCLEOTIDE SEQUENCE [LARGE SCALE GENOMIC DNA]</scope>
    <source>
        <strain evidence="1 2">JCM 11813</strain>
    </source>
</reference>
<evidence type="ECO:0000313" key="2">
    <source>
        <dbReference type="Proteomes" id="UP001499979"/>
    </source>
</evidence>